<name>A0A0W8ETQ2_9ZZZZ</name>
<comment type="similarity">
    <text evidence="1">Belongs to the cytidine and deoxycytidylate deaminase family.</text>
</comment>
<dbReference type="InterPro" id="IPR016193">
    <property type="entry name" value="Cytidine_deaminase-like"/>
</dbReference>
<dbReference type="GO" id="GO:0008270">
    <property type="term" value="F:zinc ion binding"/>
    <property type="evidence" value="ECO:0007669"/>
    <property type="project" value="InterPro"/>
</dbReference>
<sequence>MVFSYAPSGTAGFFAYQANLPPMRTNRHQYFLDLAHRCAHQGTCLRRNFGAIIVDEYNTIVSTGYTGAPRKQVDCTELRRCWRKDHAVPSGSNYEKCRSVHAEMNALLQAGKLARGCTLYLAGYEVDTGELTQIWPCFLCSKMIVNAGVGTIIMRTGPATYEEIDPVVLYQKRSREALGE</sequence>
<dbReference type="GO" id="GO:0005737">
    <property type="term" value="C:cytoplasm"/>
    <property type="evidence" value="ECO:0007669"/>
    <property type="project" value="TreeGrafter"/>
</dbReference>
<dbReference type="InterPro" id="IPR016192">
    <property type="entry name" value="APOBEC/CMP_deaminase_Zn-bd"/>
</dbReference>
<evidence type="ECO:0000259" key="5">
    <source>
        <dbReference type="PROSITE" id="PS51747"/>
    </source>
</evidence>
<dbReference type="PROSITE" id="PS51747">
    <property type="entry name" value="CYT_DCMP_DEAMINASES_2"/>
    <property type="match status" value="1"/>
</dbReference>
<keyword evidence="2" id="KW-0479">Metal-binding</keyword>
<dbReference type="SUPFAM" id="SSF53927">
    <property type="entry name" value="Cytidine deaminase-like"/>
    <property type="match status" value="1"/>
</dbReference>
<gene>
    <name evidence="6" type="ORF">ASZ90_016482</name>
</gene>
<dbReference type="AlphaFoldDB" id="A0A0W8ETQ2"/>
<evidence type="ECO:0000256" key="2">
    <source>
        <dbReference type="ARBA" id="ARBA00022723"/>
    </source>
</evidence>
<dbReference type="PANTHER" id="PTHR11086">
    <property type="entry name" value="DEOXYCYTIDYLATE DEAMINASE-RELATED"/>
    <property type="match status" value="1"/>
</dbReference>
<protein>
    <submittedName>
        <fullName evidence="6">Dcmp deaminase</fullName>
        <ecNumber evidence="6">3.5.4.12</ecNumber>
    </submittedName>
</protein>
<dbReference type="EC" id="3.5.4.12" evidence="6"/>
<evidence type="ECO:0000256" key="4">
    <source>
        <dbReference type="ARBA" id="ARBA00022833"/>
    </source>
</evidence>
<dbReference type="EMBL" id="LNQE01001733">
    <property type="protein sequence ID" value="KUG11635.1"/>
    <property type="molecule type" value="Genomic_DNA"/>
</dbReference>
<accession>A0A0W8ETQ2</accession>
<dbReference type="PANTHER" id="PTHR11086:SF18">
    <property type="entry name" value="DEOXYCYTIDYLATE DEAMINASE"/>
    <property type="match status" value="1"/>
</dbReference>
<dbReference type="InterPro" id="IPR015517">
    <property type="entry name" value="dCMP_deaminase-rel"/>
</dbReference>
<evidence type="ECO:0000256" key="3">
    <source>
        <dbReference type="ARBA" id="ARBA00022801"/>
    </source>
</evidence>
<dbReference type="InterPro" id="IPR002125">
    <property type="entry name" value="CMP_dCMP_dom"/>
</dbReference>
<feature type="domain" description="CMP/dCMP-type deaminase" evidence="5">
    <location>
        <begin position="26"/>
        <end position="177"/>
    </location>
</feature>
<organism evidence="6">
    <name type="scientific">hydrocarbon metagenome</name>
    <dbReference type="NCBI Taxonomy" id="938273"/>
    <lineage>
        <taxon>unclassified sequences</taxon>
        <taxon>metagenomes</taxon>
        <taxon>ecological metagenomes</taxon>
    </lineage>
</organism>
<dbReference type="Pfam" id="PF00383">
    <property type="entry name" value="dCMP_cyt_deam_1"/>
    <property type="match status" value="1"/>
</dbReference>
<comment type="caution">
    <text evidence="6">The sequence shown here is derived from an EMBL/GenBank/DDBJ whole genome shotgun (WGS) entry which is preliminary data.</text>
</comment>
<evidence type="ECO:0000313" key="6">
    <source>
        <dbReference type="EMBL" id="KUG11635.1"/>
    </source>
</evidence>
<keyword evidence="3 6" id="KW-0378">Hydrolase</keyword>
<keyword evidence="4" id="KW-0862">Zinc</keyword>
<reference evidence="6" key="1">
    <citation type="journal article" date="2015" name="Proc. Natl. Acad. Sci. U.S.A.">
        <title>Networks of energetic and metabolic interactions define dynamics in microbial communities.</title>
        <authorList>
            <person name="Embree M."/>
            <person name="Liu J.K."/>
            <person name="Al-Bassam M.M."/>
            <person name="Zengler K."/>
        </authorList>
    </citation>
    <scope>NUCLEOTIDE SEQUENCE</scope>
</reference>
<dbReference type="PROSITE" id="PS00903">
    <property type="entry name" value="CYT_DCMP_DEAMINASES_1"/>
    <property type="match status" value="1"/>
</dbReference>
<proteinExistence type="inferred from homology"/>
<evidence type="ECO:0000256" key="1">
    <source>
        <dbReference type="ARBA" id="ARBA00006576"/>
    </source>
</evidence>
<dbReference type="Gene3D" id="3.40.140.10">
    <property type="entry name" value="Cytidine Deaminase, domain 2"/>
    <property type="match status" value="1"/>
</dbReference>
<dbReference type="GO" id="GO:0004132">
    <property type="term" value="F:dCMP deaminase activity"/>
    <property type="evidence" value="ECO:0007669"/>
    <property type="project" value="UniProtKB-EC"/>
</dbReference>